<dbReference type="EMBL" id="VBSN01000073">
    <property type="protein sequence ID" value="KAA6431479.1"/>
    <property type="molecule type" value="Genomic_DNA"/>
</dbReference>
<accession>A0A5M8Q6F1</accession>
<sequence length="176" mass="19920">MFIFTAPKNQALSKLNDQIEILYGGIVRVRVCGICMVNDKILLINHSLYGKDGFFWSPPGGGIVFGETAEMALKREFREETGLDVKVGKLLFVNEHIQAPLHAIELFFEIESFAGMPEKGTDPELPAENQIIADVRFMSWEELSQFEDYQLHGLFSHVHALEEILQLEKYIFGAAD</sequence>
<organism evidence="5 6">
    <name type="scientific">Dyadobacter flavalbus</name>
    <dbReference type="NCBI Taxonomy" id="2579942"/>
    <lineage>
        <taxon>Bacteria</taxon>
        <taxon>Pseudomonadati</taxon>
        <taxon>Bacteroidota</taxon>
        <taxon>Cytophagia</taxon>
        <taxon>Cytophagales</taxon>
        <taxon>Spirosomataceae</taxon>
        <taxon>Dyadobacter</taxon>
    </lineage>
</organism>
<feature type="domain" description="Nudix hydrolase" evidence="4">
    <location>
        <begin position="27"/>
        <end position="162"/>
    </location>
</feature>
<comment type="caution">
    <text evidence="5">The sequence shown here is derived from an EMBL/GenBank/DDBJ whole genome shotgun (WGS) entry which is preliminary data.</text>
</comment>
<name>A0A5M8Q6F1_9BACT</name>
<proteinExistence type="inferred from homology"/>
<dbReference type="OrthoDB" id="9810648at2"/>
<dbReference type="PROSITE" id="PS51462">
    <property type="entry name" value="NUDIX"/>
    <property type="match status" value="1"/>
</dbReference>
<dbReference type="Gene3D" id="3.90.79.10">
    <property type="entry name" value="Nucleoside Triphosphate Pyrophosphohydrolase"/>
    <property type="match status" value="1"/>
</dbReference>
<evidence type="ECO:0000256" key="3">
    <source>
        <dbReference type="RuleBase" id="RU003476"/>
    </source>
</evidence>
<evidence type="ECO:0000313" key="6">
    <source>
        <dbReference type="Proteomes" id="UP000323994"/>
    </source>
</evidence>
<dbReference type="PRINTS" id="PR00502">
    <property type="entry name" value="NUDIXFAMILY"/>
</dbReference>
<dbReference type="CDD" id="cd18880">
    <property type="entry name" value="NUDIX_ADPRase"/>
    <property type="match status" value="1"/>
</dbReference>
<dbReference type="PROSITE" id="PS00893">
    <property type="entry name" value="NUDIX_BOX"/>
    <property type="match status" value="1"/>
</dbReference>
<dbReference type="PANTHER" id="PTHR43046">
    <property type="entry name" value="GDP-MANNOSE MANNOSYL HYDROLASE"/>
    <property type="match status" value="1"/>
</dbReference>
<dbReference type="InterPro" id="IPR020084">
    <property type="entry name" value="NUDIX_hydrolase_CS"/>
</dbReference>
<comment type="cofactor">
    <cofactor evidence="1">
        <name>Mg(2+)</name>
        <dbReference type="ChEBI" id="CHEBI:18420"/>
    </cofactor>
</comment>
<dbReference type="InterPro" id="IPR000086">
    <property type="entry name" value="NUDIX_hydrolase_dom"/>
</dbReference>
<dbReference type="AlphaFoldDB" id="A0A5M8Q6F1"/>
<comment type="similarity">
    <text evidence="3">Belongs to the Nudix hydrolase family.</text>
</comment>
<dbReference type="GO" id="GO:0016787">
    <property type="term" value="F:hydrolase activity"/>
    <property type="evidence" value="ECO:0007669"/>
    <property type="project" value="UniProtKB-KW"/>
</dbReference>
<protein>
    <submittedName>
        <fullName evidence="5">NUDIX domain-containing protein</fullName>
    </submittedName>
</protein>
<evidence type="ECO:0000256" key="1">
    <source>
        <dbReference type="ARBA" id="ARBA00001946"/>
    </source>
</evidence>
<gene>
    <name evidence="5" type="ORF">FEM33_24505</name>
</gene>
<keyword evidence="6" id="KW-1185">Reference proteome</keyword>
<reference evidence="5 6" key="1">
    <citation type="submission" date="2019-05" db="EMBL/GenBank/DDBJ databases">
        <authorList>
            <person name="Qu J.-H."/>
        </authorList>
    </citation>
    <scope>NUCLEOTIDE SEQUENCE [LARGE SCALE GENOMIC DNA]</scope>
    <source>
        <strain evidence="5 6">NS28</strain>
    </source>
</reference>
<dbReference type="Pfam" id="PF00293">
    <property type="entry name" value="NUDIX"/>
    <property type="match status" value="1"/>
</dbReference>
<evidence type="ECO:0000313" key="5">
    <source>
        <dbReference type="EMBL" id="KAA6431479.1"/>
    </source>
</evidence>
<keyword evidence="2 3" id="KW-0378">Hydrolase</keyword>
<evidence type="ECO:0000256" key="2">
    <source>
        <dbReference type="ARBA" id="ARBA00022801"/>
    </source>
</evidence>
<dbReference type="InterPro" id="IPR020476">
    <property type="entry name" value="Nudix_hydrolase"/>
</dbReference>
<dbReference type="Proteomes" id="UP000323994">
    <property type="component" value="Unassembled WGS sequence"/>
</dbReference>
<dbReference type="PANTHER" id="PTHR43046:SF14">
    <property type="entry name" value="MUTT_NUDIX FAMILY PROTEIN"/>
    <property type="match status" value="1"/>
</dbReference>
<evidence type="ECO:0000259" key="4">
    <source>
        <dbReference type="PROSITE" id="PS51462"/>
    </source>
</evidence>
<dbReference type="SUPFAM" id="SSF55811">
    <property type="entry name" value="Nudix"/>
    <property type="match status" value="1"/>
</dbReference>
<dbReference type="InterPro" id="IPR015797">
    <property type="entry name" value="NUDIX_hydrolase-like_dom_sf"/>
</dbReference>